<dbReference type="InterPro" id="IPR041657">
    <property type="entry name" value="HTH_17"/>
</dbReference>
<proteinExistence type="predicted"/>
<name>A0ABR8UB90_9BACL</name>
<dbReference type="InterPro" id="IPR010093">
    <property type="entry name" value="SinI_DNA-bd"/>
</dbReference>
<dbReference type="Pfam" id="PF12728">
    <property type="entry name" value="HTH_17"/>
    <property type="match status" value="1"/>
</dbReference>
<accession>A0ABR8UB90</accession>
<dbReference type="EMBL" id="JACSQN010000010">
    <property type="protein sequence ID" value="MBD7985312.1"/>
    <property type="molecule type" value="Genomic_DNA"/>
</dbReference>
<reference evidence="2 3" key="1">
    <citation type="submission" date="2020-08" db="EMBL/GenBank/DDBJ databases">
        <title>A Genomic Blueprint of the Chicken Gut Microbiome.</title>
        <authorList>
            <person name="Gilroy R."/>
            <person name="Ravi A."/>
            <person name="Getino M."/>
            <person name="Pursley I."/>
            <person name="Horton D.L."/>
            <person name="Alikhan N.-F."/>
            <person name="Baker D."/>
            <person name="Gharbi K."/>
            <person name="Hall N."/>
            <person name="Watson M."/>
            <person name="Adriaenssens E.M."/>
            <person name="Foster-Nyarko E."/>
            <person name="Jarju S."/>
            <person name="Secka A."/>
            <person name="Antonio M."/>
            <person name="Oren A."/>
            <person name="Chaudhuri R."/>
            <person name="La Ragione R.M."/>
            <person name="Hildebrand F."/>
            <person name="Pallen M.J."/>
        </authorList>
    </citation>
    <scope>NUCLEOTIDE SEQUENCE [LARGE SCALE GENOMIC DNA]</scope>
    <source>
        <strain evidence="2 3">Sa2YVA2</strain>
    </source>
</reference>
<dbReference type="SUPFAM" id="SSF46955">
    <property type="entry name" value="Putative DNA-binding domain"/>
    <property type="match status" value="1"/>
</dbReference>
<protein>
    <submittedName>
        <fullName evidence="2">Helix-turn-helix domain-containing protein</fullName>
    </submittedName>
</protein>
<keyword evidence="3" id="KW-1185">Reference proteome</keyword>
<evidence type="ECO:0000259" key="1">
    <source>
        <dbReference type="Pfam" id="PF12728"/>
    </source>
</evidence>
<gene>
    <name evidence="2" type="ORF">H9649_12000</name>
</gene>
<comment type="caution">
    <text evidence="2">The sequence shown here is derived from an EMBL/GenBank/DDBJ whole genome shotgun (WGS) entry which is preliminary data.</text>
</comment>
<dbReference type="Proteomes" id="UP000626786">
    <property type="component" value="Unassembled WGS sequence"/>
</dbReference>
<organism evidence="2 3">
    <name type="scientific">Sporosarcina quadrami</name>
    <dbReference type="NCBI Taxonomy" id="2762234"/>
    <lineage>
        <taxon>Bacteria</taxon>
        <taxon>Bacillati</taxon>
        <taxon>Bacillota</taxon>
        <taxon>Bacilli</taxon>
        <taxon>Bacillales</taxon>
        <taxon>Caryophanaceae</taxon>
        <taxon>Sporosarcina</taxon>
    </lineage>
</organism>
<feature type="domain" description="Helix-turn-helix" evidence="1">
    <location>
        <begin position="5"/>
        <end position="53"/>
    </location>
</feature>
<evidence type="ECO:0000313" key="2">
    <source>
        <dbReference type="EMBL" id="MBD7985312.1"/>
    </source>
</evidence>
<sequence>MKKIVLTVKEVAELLDVSTTTIYTMVRCSEIPHTRIRSKIVFHAPTIEKWVAGESHEREVVQL</sequence>
<evidence type="ECO:0000313" key="3">
    <source>
        <dbReference type="Proteomes" id="UP000626786"/>
    </source>
</evidence>
<dbReference type="NCBIfam" id="TIGR01764">
    <property type="entry name" value="excise"/>
    <property type="match status" value="1"/>
</dbReference>
<dbReference type="InterPro" id="IPR009061">
    <property type="entry name" value="DNA-bd_dom_put_sf"/>
</dbReference>